<evidence type="ECO:0000256" key="3">
    <source>
        <dbReference type="ARBA" id="ARBA00023163"/>
    </source>
</evidence>
<evidence type="ECO:0000256" key="1">
    <source>
        <dbReference type="ARBA" id="ARBA00023015"/>
    </source>
</evidence>
<feature type="domain" description="HTH araC/xylS-type" evidence="4">
    <location>
        <begin position="1"/>
        <end position="41"/>
    </location>
</feature>
<keyword evidence="3" id="KW-0804">Transcription</keyword>
<dbReference type="GO" id="GO:0003700">
    <property type="term" value="F:DNA-binding transcription factor activity"/>
    <property type="evidence" value="ECO:0007669"/>
    <property type="project" value="InterPro"/>
</dbReference>
<reference evidence="5" key="1">
    <citation type="journal article" date="2013" name="Environ. Microbiol.">
        <title>Microbiota from the distal guts of lean and obese adolescents exhibit partial functional redundancy besides clear differences in community structure.</title>
        <authorList>
            <person name="Ferrer M."/>
            <person name="Ruiz A."/>
            <person name="Lanza F."/>
            <person name="Haange S.B."/>
            <person name="Oberbach A."/>
            <person name="Till H."/>
            <person name="Bargiela R."/>
            <person name="Campoy C."/>
            <person name="Segura M.T."/>
            <person name="Richter M."/>
            <person name="von Bergen M."/>
            <person name="Seifert J."/>
            <person name="Suarez A."/>
        </authorList>
    </citation>
    <scope>NUCLEOTIDE SEQUENCE</scope>
</reference>
<protein>
    <submittedName>
        <fullName evidence="5">PROTEIN: two-component system sensor histidine kinase/response regulator</fullName>
    </submittedName>
</protein>
<keyword evidence="2" id="KW-0238">DNA-binding</keyword>
<dbReference type="SUPFAM" id="SSF46689">
    <property type="entry name" value="Homeodomain-like"/>
    <property type="match status" value="1"/>
</dbReference>
<name>K1RV92_9ZZZZ</name>
<evidence type="ECO:0000259" key="4">
    <source>
        <dbReference type="PROSITE" id="PS01124"/>
    </source>
</evidence>
<sequence>LAENKYRINEICYMVGFNNPSYFSKCFQKQFGMKSGEFVNGKREE</sequence>
<dbReference type="Pfam" id="PF00165">
    <property type="entry name" value="HTH_AraC"/>
    <property type="match status" value="1"/>
</dbReference>
<dbReference type="PROSITE" id="PS01124">
    <property type="entry name" value="HTH_ARAC_FAMILY_2"/>
    <property type="match status" value="1"/>
</dbReference>
<evidence type="ECO:0000313" key="5">
    <source>
        <dbReference type="EMBL" id="EKC47229.1"/>
    </source>
</evidence>
<proteinExistence type="predicted"/>
<accession>K1RV92</accession>
<keyword evidence="5" id="KW-0418">Kinase</keyword>
<evidence type="ECO:0000256" key="2">
    <source>
        <dbReference type="ARBA" id="ARBA00023125"/>
    </source>
</evidence>
<comment type="caution">
    <text evidence="5">The sequence shown here is derived from an EMBL/GenBank/DDBJ whole genome shotgun (WGS) entry which is preliminary data.</text>
</comment>
<dbReference type="InterPro" id="IPR009057">
    <property type="entry name" value="Homeodomain-like_sf"/>
</dbReference>
<keyword evidence="5" id="KW-0808">Transferase</keyword>
<keyword evidence="1" id="KW-0805">Transcription regulation</keyword>
<dbReference type="GO" id="GO:0043565">
    <property type="term" value="F:sequence-specific DNA binding"/>
    <property type="evidence" value="ECO:0007669"/>
    <property type="project" value="InterPro"/>
</dbReference>
<dbReference type="PRINTS" id="PR00032">
    <property type="entry name" value="HTHARAC"/>
</dbReference>
<dbReference type="Gene3D" id="1.10.10.60">
    <property type="entry name" value="Homeodomain-like"/>
    <property type="match status" value="1"/>
</dbReference>
<dbReference type="InterPro" id="IPR018060">
    <property type="entry name" value="HTH_AraC"/>
</dbReference>
<gene>
    <name evidence="5" type="ORF">LEA_19482</name>
</gene>
<organism evidence="5">
    <name type="scientific">human gut metagenome</name>
    <dbReference type="NCBI Taxonomy" id="408170"/>
    <lineage>
        <taxon>unclassified sequences</taxon>
        <taxon>metagenomes</taxon>
        <taxon>organismal metagenomes</taxon>
    </lineage>
</organism>
<dbReference type="EMBL" id="AJWY01013397">
    <property type="protein sequence ID" value="EKC47229.1"/>
    <property type="molecule type" value="Genomic_DNA"/>
</dbReference>
<feature type="non-terminal residue" evidence="5">
    <location>
        <position position="1"/>
    </location>
</feature>
<dbReference type="GO" id="GO:0016301">
    <property type="term" value="F:kinase activity"/>
    <property type="evidence" value="ECO:0007669"/>
    <property type="project" value="UniProtKB-KW"/>
</dbReference>
<dbReference type="InterPro" id="IPR020449">
    <property type="entry name" value="Tscrpt_reg_AraC-type_HTH"/>
</dbReference>
<dbReference type="AlphaFoldDB" id="K1RV92"/>